<feature type="region of interest" description="Disordered" evidence="3">
    <location>
        <begin position="105"/>
        <end position="154"/>
    </location>
</feature>
<reference evidence="5 6" key="1">
    <citation type="submission" date="2024-01" db="EMBL/GenBank/DDBJ databases">
        <authorList>
            <person name="Waweru B."/>
        </authorList>
    </citation>
    <scope>NUCLEOTIDE SEQUENCE [LARGE SCALE GENOMIC DNA]</scope>
</reference>
<dbReference type="EMBL" id="CAWUPB010001158">
    <property type="protein sequence ID" value="CAK7339725.1"/>
    <property type="molecule type" value="Genomic_DNA"/>
</dbReference>
<gene>
    <name evidence="5" type="ORF">DCAF_LOCUS14799</name>
</gene>
<dbReference type="GO" id="GO:0005634">
    <property type="term" value="C:nucleus"/>
    <property type="evidence" value="ECO:0007669"/>
    <property type="project" value="UniProtKB-SubCell"/>
</dbReference>
<protein>
    <recommendedName>
        <fullName evidence="4">RFTS domain-containing protein</fullName>
    </recommendedName>
</protein>
<feature type="domain" description="RFTS" evidence="4">
    <location>
        <begin position="310"/>
        <end position="397"/>
    </location>
</feature>
<organism evidence="5 6">
    <name type="scientific">Dovyalis caffra</name>
    <dbReference type="NCBI Taxonomy" id="77055"/>
    <lineage>
        <taxon>Eukaryota</taxon>
        <taxon>Viridiplantae</taxon>
        <taxon>Streptophyta</taxon>
        <taxon>Embryophyta</taxon>
        <taxon>Tracheophyta</taxon>
        <taxon>Spermatophyta</taxon>
        <taxon>Magnoliopsida</taxon>
        <taxon>eudicotyledons</taxon>
        <taxon>Gunneridae</taxon>
        <taxon>Pentapetalae</taxon>
        <taxon>rosids</taxon>
        <taxon>fabids</taxon>
        <taxon>Malpighiales</taxon>
        <taxon>Salicaceae</taxon>
        <taxon>Flacourtieae</taxon>
        <taxon>Dovyalis</taxon>
    </lineage>
</organism>
<evidence type="ECO:0000256" key="2">
    <source>
        <dbReference type="ARBA" id="ARBA00023242"/>
    </source>
</evidence>
<proteinExistence type="predicted"/>
<comment type="subcellular location">
    <subcellularLocation>
        <location evidence="1">Nucleus</location>
    </subcellularLocation>
</comment>
<feature type="domain" description="RFTS" evidence="4">
    <location>
        <begin position="217"/>
        <end position="284"/>
    </location>
</feature>
<dbReference type="Pfam" id="PF12047">
    <property type="entry name" value="DNMT1-RFD"/>
    <property type="match status" value="2"/>
</dbReference>
<dbReference type="InterPro" id="IPR022702">
    <property type="entry name" value="Cytosine_MeTrfase1_RFD"/>
</dbReference>
<keyword evidence="2" id="KW-0539">Nucleus</keyword>
<feature type="compositionally biased region" description="Basic and acidic residues" evidence="3">
    <location>
        <begin position="485"/>
        <end position="516"/>
    </location>
</feature>
<feature type="region of interest" description="Disordered" evidence="3">
    <location>
        <begin position="463"/>
        <end position="516"/>
    </location>
</feature>
<name>A0AAV1RTN8_9ROSI</name>
<evidence type="ECO:0000313" key="6">
    <source>
        <dbReference type="Proteomes" id="UP001314170"/>
    </source>
</evidence>
<evidence type="ECO:0000313" key="5">
    <source>
        <dbReference type="EMBL" id="CAK7339725.1"/>
    </source>
</evidence>
<feature type="region of interest" description="Disordered" evidence="3">
    <location>
        <begin position="1"/>
        <end position="30"/>
    </location>
</feature>
<comment type="caution">
    <text evidence="5">The sequence shown here is derived from an EMBL/GenBank/DDBJ whole genome shotgun (WGS) entry which is preliminary data.</text>
</comment>
<keyword evidence="6" id="KW-1185">Reference proteome</keyword>
<evidence type="ECO:0000256" key="1">
    <source>
        <dbReference type="ARBA" id="ARBA00004123"/>
    </source>
</evidence>
<evidence type="ECO:0000256" key="3">
    <source>
        <dbReference type="SAM" id="MobiDB-lite"/>
    </source>
</evidence>
<evidence type="ECO:0000259" key="4">
    <source>
        <dbReference type="Pfam" id="PF12047"/>
    </source>
</evidence>
<accession>A0AAV1RTN8</accession>
<feature type="compositionally biased region" description="Acidic residues" evidence="3">
    <location>
        <begin position="464"/>
        <end position="484"/>
    </location>
</feature>
<feature type="compositionally biased region" description="Basic and acidic residues" evidence="3">
    <location>
        <begin position="117"/>
        <end position="141"/>
    </location>
</feature>
<sequence>MQCRAGAEDFEDLPNLVQLRPPQSTKQKQKQKQLLVDWGKEEKKMGSSSILGITTSEPVDNTTSSASSCIHSISIALLILQSSATGNAKASIISLLDLAVGMRKNKKGKQKSSVSNVKKEVPAKNTEGKKINFSDTNKEDPAGGGGGGSLKRHKRAAACKDFEEKSLSLHEEKRRQEEGRPNRRLIDFVLHDANGNPQPLEMIEVDDIFISGKHGVGYEDGSLVIWLTTEVADSDWIKPAGGYKKFFNHFFQKALACIEVHKKLSRFCGGNPEFSLDELLARLISSELLPMEPCEDIDVTIFGSGSMTEDDGSGLISLEILPMKPCEDIDDTIFGSGSMTEDDGSTFCLDDPDQSTSWGSEAQDDMGLPIFFSAIKEWMIEFGASMIFISVCTDMAWKDHHAYISSDPAAVERYVVVHGQILLQLFAYLTHKMEERHHTKWVVNKKATVQKFQSDLNPRAAIDTDLEGTDCEVKEEDEDEEQNEKEDYDKEEEAEKTLKSHSVSEHTKSHTSQKEVRWDGNPVDELDELPAIYFLEYMLETRNGSKTFHGRIMKWGSESSWKDNTNADRIDGAKAEERKKKGLPLEYYCKSLYRPKRVAFFTPLFDTMGLGTGVCHSCNLKIAEEEKDVFKVNSSQTGFSYKGTEKGENETFKGGRNVGLKLYVVCQLLEVVPKEPKQAGTRST</sequence>
<dbReference type="Proteomes" id="UP001314170">
    <property type="component" value="Unassembled WGS sequence"/>
</dbReference>
<dbReference type="AlphaFoldDB" id="A0AAV1RTN8"/>